<keyword evidence="1" id="KW-1133">Transmembrane helix</keyword>
<gene>
    <name evidence="2" type="ORF">LX78_02619</name>
</gene>
<protein>
    <submittedName>
        <fullName evidence="2">Uncharacterized protein</fullName>
    </submittedName>
</protein>
<sequence>MIKINSLHFIKRILLASAFGLFFYSCSLLKIDTAQEPLSRQELNMRLLTQSLVTEATNRLEFAADSIISSTTNTELQKHAYRWKIETLNTFKNTAFQSSPKLSLMDTWSYMLQVRNFMVTDEALDYFGRYSDYVARISQENVNDIEKKARQFFNPKDFENHRAFALKYATENPITATNLKHNPIRSEYVDFLKVPDSLAFTTVGTLSEVMTNFSDKLTYSTDAAGKQFKWNTELLLKEKGFDSLQIKDLMANIEVKIDRLSDIAENTPDKLNDALQSFSNDMRYLFYGLNKEIAFVSDRMALERQAIDTIIIRERIALDSIILRERKAVAIEAGEISVRVVEEAMTHIKDLTGTFIFYSVLMFALLLILPFLLGYFAGKIHQKNKRHENKE</sequence>
<dbReference type="EMBL" id="QGGP01000008">
    <property type="protein sequence ID" value="PWK17517.1"/>
    <property type="molecule type" value="Genomic_DNA"/>
</dbReference>
<dbReference type="Proteomes" id="UP000245430">
    <property type="component" value="Unassembled WGS sequence"/>
</dbReference>
<dbReference type="RefSeq" id="WP_109683177.1">
    <property type="nucleotide sequence ID" value="NZ_QGGP01000008.1"/>
</dbReference>
<accession>A0A316DGT9</accession>
<organism evidence="2 3">
    <name type="scientific">Xanthomarina spongicola</name>
    <dbReference type="NCBI Taxonomy" id="570520"/>
    <lineage>
        <taxon>Bacteria</taxon>
        <taxon>Pseudomonadati</taxon>
        <taxon>Bacteroidota</taxon>
        <taxon>Flavobacteriia</taxon>
        <taxon>Flavobacteriales</taxon>
        <taxon>Flavobacteriaceae</taxon>
        <taxon>Xanthomarina</taxon>
    </lineage>
</organism>
<evidence type="ECO:0000256" key="1">
    <source>
        <dbReference type="SAM" id="Phobius"/>
    </source>
</evidence>
<keyword evidence="1" id="KW-0472">Membrane</keyword>
<comment type="caution">
    <text evidence="2">The sequence shown here is derived from an EMBL/GenBank/DDBJ whole genome shotgun (WGS) entry which is preliminary data.</text>
</comment>
<name>A0A316DGT9_9FLAO</name>
<dbReference type="OrthoDB" id="1415956at2"/>
<evidence type="ECO:0000313" key="2">
    <source>
        <dbReference type="EMBL" id="PWK17517.1"/>
    </source>
</evidence>
<proteinExistence type="predicted"/>
<reference evidence="2 3" key="1">
    <citation type="submission" date="2018-05" db="EMBL/GenBank/DDBJ databases">
        <title>Genomic Encyclopedia of Archaeal and Bacterial Type Strains, Phase II (KMG-II): from individual species to whole genera.</title>
        <authorList>
            <person name="Goeker M."/>
        </authorList>
    </citation>
    <scope>NUCLEOTIDE SEQUENCE [LARGE SCALE GENOMIC DNA]</scope>
    <source>
        <strain evidence="2 3">DSM 22637</strain>
    </source>
</reference>
<dbReference type="AlphaFoldDB" id="A0A316DGT9"/>
<dbReference type="PROSITE" id="PS51257">
    <property type="entry name" value="PROKAR_LIPOPROTEIN"/>
    <property type="match status" value="1"/>
</dbReference>
<evidence type="ECO:0000313" key="3">
    <source>
        <dbReference type="Proteomes" id="UP000245430"/>
    </source>
</evidence>
<keyword evidence="1" id="KW-0812">Transmembrane</keyword>
<keyword evidence="3" id="KW-1185">Reference proteome</keyword>
<feature type="transmembrane region" description="Helical" evidence="1">
    <location>
        <begin position="355"/>
        <end position="377"/>
    </location>
</feature>